<dbReference type="NCBIfam" id="NF038243">
    <property type="entry name" value="TRP75_fam_Nterm"/>
    <property type="match status" value="1"/>
</dbReference>
<feature type="region of interest" description="Disordered" evidence="1">
    <location>
        <begin position="94"/>
        <end position="119"/>
    </location>
</feature>
<sequence length="513" mass="53241">MYRCLPVGARWRWVSSACYVVSASSVGSMSRLVISLLGLALLVDSCTIRGNVFEMSRGYVPQYNPGGDLFDEDEEFVQSYEVYKQRREDVLASSSGARDLRTDRGKGLSEERAGGRTKAPGRDIIEKLREYGAIPVDKVEGSGKGMVNKEGVDLTRVEGARFLDVDLKPKDEVAAKPEVRTPPSGGAARALLPTKSKRSTPDAGSAAKGSTKIGGTPGDVRAPSVGSRGKVSVSDVKPATAAGASAKGGTGGAPVVPGKEKEKKGETPAAGPTAGGKKAATKYFQETRKKPTVPASSTRKSGGDKAPEEKSKNAKEPADVSAVKAVPAPAVVPPIAPLVAAPSATKKEEPSTAEDAAKDSTAKEMKPSAGEAGSSKTKKAADEKPGSSPAGEGSGSASAGSVVPPAVRPSAEERAPDVRESQKLNVGKEGEGDKPAAKKTGGKRAGVGVKNRGGSMANVPRTIQSGKGAVDDKKEGVRATEERKKGIVGGDFTDSWKFDDDEYESDYIIQRMD</sequence>
<feature type="region of interest" description="Disordered" evidence="1">
    <location>
        <begin position="173"/>
        <end position="482"/>
    </location>
</feature>
<dbReference type="HOGENOM" id="CLU_596713_0_0_5"/>
<accession>D1AUF9</accession>
<reference evidence="2 3" key="1">
    <citation type="journal article" date="2010" name="J. Bacteriol.">
        <title>Complete genome sequence of Anaplasma marginale subsp. centrale.</title>
        <authorList>
            <person name="Herndon D.R."/>
            <person name="Palmer G.H."/>
            <person name="Shkap V."/>
            <person name="Knowles D.P. Jr."/>
            <person name="Brayton K.A."/>
        </authorList>
    </citation>
    <scope>NUCLEOTIDE SEQUENCE [LARGE SCALE GENOMIC DNA]</scope>
    <source>
        <strain evidence="2 3">Israel</strain>
    </source>
</reference>
<feature type="compositionally biased region" description="Low complexity" evidence="1">
    <location>
        <begin position="267"/>
        <end position="282"/>
    </location>
</feature>
<feature type="compositionally biased region" description="Low complexity" evidence="1">
    <location>
        <begin position="319"/>
        <end position="329"/>
    </location>
</feature>
<name>D1AUF9_ANACI</name>
<dbReference type="AlphaFoldDB" id="D1AUF9"/>
<feature type="compositionally biased region" description="Basic and acidic residues" evidence="1">
    <location>
        <begin position="98"/>
        <end position="119"/>
    </location>
</feature>
<dbReference type="EMBL" id="CP001759">
    <property type="protein sequence ID" value="ACZ49187.1"/>
    <property type="molecule type" value="Genomic_DNA"/>
</dbReference>
<evidence type="ECO:0000256" key="1">
    <source>
        <dbReference type="SAM" id="MobiDB-lite"/>
    </source>
</evidence>
<feature type="compositionally biased region" description="Basic and acidic residues" evidence="1">
    <location>
        <begin position="469"/>
        <end position="482"/>
    </location>
</feature>
<proteinExistence type="predicted"/>
<feature type="compositionally biased region" description="Basic and acidic residues" evidence="1">
    <location>
        <begin position="410"/>
        <end position="436"/>
    </location>
</feature>
<dbReference type="KEGG" id="acn:ACIS_00585"/>
<keyword evidence="3" id="KW-1185">Reference proteome</keyword>
<protein>
    <submittedName>
        <fullName evidence="2">Uncharacterized protein</fullName>
    </submittedName>
</protein>
<dbReference type="STRING" id="574556.ACIS_00585"/>
<evidence type="ECO:0000313" key="2">
    <source>
        <dbReference type="EMBL" id="ACZ49187.1"/>
    </source>
</evidence>
<gene>
    <name evidence="2" type="ordered locus">ACIS_00585</name>
</gene>
<feature type="compositionally biased region" description="Low complexity" evidence="1">
    <location>
        <begin position="386"/>
        <end position="409"/>
    </location>
</feature>
<feature type="compositionally biased region" description="Basic and acidic residues" evidence="1">
    <location>
        <begin position="301"/>
        <end position="318"/>
    </location>
</feature>
<organism evidence="2 3">
    <name type="scientific">Anaplasma centrale (strain Israel)</name>
    <name type="common">Anaplasma marginale subsp. centrale (strain Israel)</name>
    <dbReference type="NCBI Taxonomy" id="574556"/>
    <lineage>
        <taxon>Bacteria</taxon>
        <taxon>Pseudomonadati</taxon>
        <taxon>Pseudomonadota</taxon>
        <taxon>Alphaproteobacteria</taxon>
        <taxon>Rickettsiales</taxon>
        <taxon>Anaplasmataceae</taxon>
        <taxon>Anaplasma</taxon>
    </lineage>
</organism>
<evidence type="ECO:0000313" key="3">
    <source>
        <dbReference type="Proteomes" id="UP000000630"/>
    </source>
</evidence>
<dbReference type="Proteomes" id="UP000000630">
    <property type="component" value="Chromosome"/>
</dbReference>
<feature type="compositionally biased region" description="Basic and acidic residues" evidence="1">
    <location>
        <begin position="345"/>
        <end position="366"/>
    </location>
</feature>